<keyword evidence="7 11" id="KW-0472">Membrane</keyword>
<dbReference type="PANTHER" id="PTHR47371">
    <property type="entry name" value="LIPOTEICHOIC ACID SYNTHASE"/>
    <property type="match status" value="1"/>
</dbReference>
<evidence type="ECO:0000256" key="5">
    <source>
        <dbReference type="ARBA" id="ARBA00022692"/>
    </source>
</evidence>
<feature type="binding site" evidence="10">
    <location>
        <position position="256"/>
    </location>
    <ligand>
        <name>Mn(2+)</name>
        <dbReference type="ChEBI" id="CHEBI:29035"/>
    </ligand>
</feature>
<dbReference type="GO" id="GO:0005886">
    <property type="term" value="C:plasma membrane"/>
    <property type="evidence" value="ECO:0007669"/>
    <property type="project" value="UniProtKB-SubCell"/>
</dbReference>
<dbReference type="InterPro" id="IPR000917">
    <property type="entry name" value="Sulfatase_N"/>
</dbReference>
<evidence type="ECO:0000256" key="2">
    <source>
        <dbReference type="ARBA" id="ARBA00004936"/>
    </source>
</evidence>
<feature type="domain" description="Sulfatase N-terminal" evidence="12">
    <location>
        <begin position="248"/>
        <end position="548"/>
    </location>
</feature>
<dbReference type="GO" id="GO:0046872">
    <property type="term" value="F:metal ion binding"/>
    <property type="evidence" value="ECO:0007669"/>
    <property type="project" value="UniProtKB-KW"/>
</dbReference>
<name>A0A8B5VWZ3_ENTAV</name>
<evidence type="ECO:0000256" key="4">
    <source>
        <dbReference type="ARBA" id="ARBA00022475"/>
    </source>
</evidence>
<feature type="binding site" evidence="9">
    <location>
        <position position="422"/>
    </location>
    <ligand>
        <name>substrate</name>
    </ligand>
</feature>
<keyword evidence="4" id="KW-1003">Cell membrane</keyword>
<evidence type="ECO:0000256" key="3">
    <source>
        <dbReference type="ARBA" id="ARBA00009983"/>
    </source>
</evidence>
<evidence type="ECO:0000256" key="7">
    <source>
        <dbReference type="ARBA" id="ARBA00023136"/>
    </source>
</evidence>
<dbReference type="Pfam" id="PF00884">
    <property type="entry name" value="Sulfatase"/>
    <property type="match status" value="1"/>
</dbReference>
<feature type="binding site" evidence="10">
    <location>
        <position position="483"/>
    </location>
    <ligand>
        <name>Mn(2+)</name>
        <dbReference type="ChEBI" id="CHEBI:29035"/>
    </ligand>
</feature>
<feature type="transmembrane region" description="Helical" evidence="11">
    <location>
        <begin position="70"/>
        <end position="91"/>
    </location>
</feature>
<comment type="caution">
    <text evidence="13">The sequence shown here is derived from an EMBL/GenBank/DDBJ whole genome shotgun (WGS) entry which is preliminary data.</text>
</comment>
<feature type="active site" evidence="8">
    <location>
        <position position="305"/>
    </location>
</feature>
<dbReference type="PANTHER" id="PTHR47371:SF3">
    <property type="entry name" value="PHOSPHOGLYCEROL TRANSFERASE I"/>
    <property type="match status" value="1"/>
</dbReference>
<dbReference type="InterPro" id="IPR012160">
    <property type="entry name" value="LtaS-like"/>
</dbReference>
<dbReference type="Gene3D" id="3.30.1120.170">
    <property type="match status" value="1"/>
</dbReference>
<accession>A0A8B5VWZ3</accession>
<dbReference type="SUPFAM" id="SSF53649">
    <property type="entry name" value="Alkaline phosphatase-like"/>
    <property type="match status" value="1"/>
</dbReference>
<comment type="subcellular location">
    <subcellularLocation>
        <location evidence="1">Cell membrane</location>
        <topology evidence="1">Multi-pass membrane protein</topology>
    </subcellularLocation>
</comment>
<evidence type="ECO:0000256" key="10">
    <source>
        <dbReference type="PIRSR" id="PIRSR005091-3"/>
    </source>
</evidence>
<dbReference type="Proteomes" id="UP000316316">
    <property type="component" value="Unassembled WGS sequence"/>
</dbReference>
<keyword evidence="9" id="KW-0479">Metal-binding</keyword>
<reference evidence="13 14" key="1">
    <citation type="submission" date="2017-10" db="EMBL/GenBank/DDBJ databases">
        <title>FDA dAtabase for Regulatory Grade micrObial Sequences (FDA-ARGOS): Supporting development and validation of Infectious Disease Dx tests.</title>
        <authorList>
            <person name="Campos J."/>
            <person name="Goldberg B."/>
            <person name="Tallon L.J."/>
            <person name="Sadzewicz L."/>
            <person name="Sengamalay N."/>
            <person name="Ott S."/>
            <person name="Godinez A."/>
            <person name="Nagaraj S."/>
            <person name="Vyas G."/>
            <person name="Aluvathingal J."/>
            <person name="Nadendla S."/>
            <person name="Geyer C."/>
            <person name="Nandy P."/>
            <person name="Hobson J."/>
            <person name="Sichtig H."/>
        </authorList>
    </citation>
    <scope>NUCLEOTIDE SEQUENCE [LARGE SCALE GENOMIC DNA]</scope>
    <source>
        <strain evidence="13 14">FDAARGOS_185</strain>
    </source>
</reference>
<evidence type="ECO:0000259" key="12">
    <source>
        <dbReference type="Pfam" id="PF00884"/>
    </source>
</evidence>
<dbReference type="InterPro" id="IPR050448">
    <property type="entry name" value="OpgB/LTA_synthase_biosynth"/>
</dbReference>
<protein>
    <submittedName>
        <fullName evidence="13">LTA synthase family protein</fullName>
    </submittedName>
</protein>
<evidence type="ECO:0000313" key="14">
    <source>
        <dbReference type="Proteomes" id="UP000316316"/>
    </source>
</evidence>
<dbReference type="PIRSF" id="PIRSF005091">
    <property type="entry name" value="Mmb_sulf_HI1246"/>
    <property type="match status" value="1"/>
</dbReference>
<comment type="pathway">
    <text evidence="2">Cell wall biogenesis; lipoteichoic acid biosynthesis.</text>
</comment>
<sequence length="697" mass="79251">MIKEKLNSRFGFFLILTLLLWAKNLFAYLVDFDLRLDNALQVFILLINPIASTMLFLSIFLFIRRTKAAYITGYLIYLLLSILLFANVVYYQEFTDFLTIDTILGAGKVASGLGESAIRLFKPHDVLYFLDCIAVLAALLLKKLPVDTRPVRAKLAFTVTMASLLFLAGNIALAETSRPGLLTRTFSRDYLVKYLGINAYTVYDGVKTYQVSQIRAQASPNDMEVLAEKLKQQPKEMNKETFGIAKDKNIIYVHLESAHQFLIDYKLKDENGVEHEVMPFVNSLYHSQSSFSFDNVYHQVSAGKTSDAETLLENSLFGLNQGSLFSQLGGKNTFNAAPAVFDQKLGYTTAAFHGNAGNFWNRNETYKRFGYQHFFDSSYYSLNDKNSFQYGLHDKPFFQQSVKYLEHLQQPFYAKFLAVSNHYPFSELPEAENGFPKVDTGDSTIDGYFATANYTDTAIREFFDYLKASGLYENSMIVLYGDHYGISDSRIEATKELFGKDDWTTFDTIEAQKVPLIIHLPGQEKGTINHTYGGQIDVLPTLLHLVGYDSNDLMLLGHDLLSPNREQLVAFRNGDFVTEDYSYHKGDVYDNQTGALLNFSQPEILEEAKEVKKKVEEQLNISDQINNGDLLRFYYDSGLSPVKVEEINYKNSIKNLNGIEKKLGDQSTSVFSKNNQQSTEDLYKTKSFKEYTTEKND</sequence>
<dbReference type="EMBL" id="PDXQ01000002">
    <property type="protein sequence ID" value="TRZ28726.1"/>
    <property type="molecule type" value="Genomic_DNA"/>
</dbReference>
<keyword evidence="9" id="KW-0464">Manganese</keyword>
<gene>
    <name evidence="13" type="ORF">AUF17_18630</name>
</gene>
<evidence type="ECO:0000256" key="11">
    <source>
        <dbReference type="SAM" id="Phobius"/>
    </source>
</evidence>
<dbReference type="Gene3D" id="3.40.720.10">
    <property type="entry name" value="Alkaline Phosphatase, subunit A"/>
    <property type="match status" value="1"/>
</dbReference>
<evidence type="ECO:0000313" key="13">
    <source>
        <dbReference type="EMBL" id="TRZ28726.1"/>
    </source>
</evidence>
<feature type="transmembrane region" description="Helical" evidence="11">
    <location>
        <begin position="126"/>
        <end position="141"/>
    </location>
</feature>
<evidence type="ECO:0000256" key="6">
    <source>
        <dbReference type="ARBA" id="ARBA00022989"/>
    </source>
</evidence>
<dbReference type="InterPro" id="IPR017850">
    <property type="entry name" value="Alkaline_phosphatase_core_sf"/>
</dbReference>
<keyword evidence="6 11" id="KW-1133">Transmembrane helix</keyword>
<proteinExistence type="inferred from homology"/>
<feature type="transmembrane region" description="Helical" evidence="11">
    <location>
        <begin position="153"/>
        <end position="173"/>
    </location>
</feature>
<dbReference type="RefSeq" id="WP_016178823.1">
    <property type="nucleotide sequence ID" value="NZ_CABHNH010000089.1"/>
</dbReference>
<feature type="binding site" evidence="10">
    <location>
        <position position="482"/>
    </location>
    <ligand>
        <name>Mn(2+)</name>
        <dbReference type="ChEBI" id="CHEBI:29035"/>
    </ligand>
</feature>
<feature type="binding site" evidence="10">
    <location>
        <position position="305"/>
    </location>
    <ligand>
        <name>Mn(2+)</name>
        <dbReference type="ChEBI" id="CHEBI:29035"/>
    </ligand>
</feature>
<evidence type="ECO:0000256" key="9">
    <source>
        <dbReference type="PIRSR" id="PIRSR005091-2"/>
    </source>
</evidence>
<organism evidence="13 14">
    <name type="scientific">Enterococcus avium</name>
    <name type="common">Streptococcus avium</name>
    <dbReference type="NCBI Taxonomy" id="33945"/>
    <lineage>
        <taxon>Bacteria</taxon>
        <taxon>Bacillati</taxon>
        <taxon>Bacillota</taxon>
        <taxon>Bacilli</taxon>
        <taxon>Lactobacillales</taxon>
        <taxon>Enterococcaceae</taxon>
        <taxon>Enterococcus</taxon>
    </lineage>
</organism>
<dbReference type="AlphaFoldDB" id="A0A8B5VWZ3"/>
<evidence type="ECO:0000256" key="1">
    <source>
        <dbReference type="ARBA" id="ARBA00004651"/>
    </source>
</evidence>
<dbReference type="CDD" id="cd16015">
    <property type="entry name" value="LTA_synthase"/>
    <property type="match status" value="1"/>
</dbReference>
<comment type="similarity">
    <text evidence="3">Belongs to the LTA synthase family.</text>
</comment>
<feature type="transmembrane region" description="Helical" evidence="11">
    <location>
        <begin position="43"/>
        <end position="63"/>
    </location>
</feature>
<evidence type="ECO:0000256" key="8">
    <source>
        <dbReference type="PIRSR" id="PIRSR005091-1"/>
    </source>
</evidence>
<keyword evidence="5 11" id="KW-0812">Transmembrane</keyword>